<evidence type="ECO:0000313" key="3">
    <source>
        <dbReference type="EMBL" id="KAJ8894188.1"/>
    </source>
</evidence>
<evidence type="ECO:0000256" key="1">
    <source>
        <dbReference type="SAM" id="MobiDB-lite"/>
    </source>
</evidence>
<keyword evidence="2" id="KW-0812">Transmembrane</keyword>
<feature type="region of interest" description="Disordered" evidence="1">
    <location>
        <begin position="27"/>
        <end position="56"/>
    </location>
</feature>
<dbReference type="EMBL" id="JARBHB010000002">
    <property type="protein sequence ID" value="KAJ8894188.1"/>
    <property type="molecule type" value="Genomic_DNA"/>
</dbReference>
<evidence type="ECO:0000256" key="2">
    <source>
        <dbReference type="SAM" id="Phobius"/>
    </source>
</evidence>
<keyword evidence="2" id="KW-1133">Transmembrane helix</keyword>
<dbReference type="InterPro" id="IPR050327">
    <property type="entry name" value="Proton-linked_MCT"/>
</dbReference>
<evidence type="ECO:0000313" key="4">
    <source>
        <dbReference type="Proteomes" id="UP001159363"/>
    </source>
</evidence>
<protein>
    <submittedName>
        <fullName evidence="3">Uncharacterized protein</fullName>
    </submittedName>
</protein>
<keyword evidence="2" id="KW-0472">Membrane</keyword>
<keyword evidence="4" id="KW-1185">Reference proteome</keyword>
<gene>
    <name evidence="3" type="ORF">PR048_006798</name>
</gene>
<feature type="compositionally biased region" description="Polar residues" evidence="1">
    <location>
        <begin position="35"/>
        <end position="44"/>
    </location>
</feature>
<dbReference type="PANTHER" id="PTHR11360">
    <property type="entry name" value="MONOCARBOXYLATE TRANSPORTER"/>
    <property type="match status" value="1"/>
</dbReference>
<feature type="region of interest" description="Disordered" evidence="1">
    <location>
        <begin position="551"/>
        <end position="585"/>
    </location>
</feature>
<sequence>MSWEPMRVKRGNYGVSWNARTGKLEFPNKTRRPASRSSMILTSENPDRPRRESNPVYLGGRRERLSVGVGLCSAHAVGPQNPNIEFHPNEIQGYGKRHVGHTQLVSREIGKTPPKVSLVDRFIKVGLVVAVTEPSHAAGDLEALHSENAGASNCEAYRECGMGRDGVLKYEVYGPESSPSATFCHTANGIWAWPSEGYLRKRSGNSLVLSAVYVSGEVEMSRMTISGGGSLVQQRGSVFPALLSHGATETGVDQLIERSRYLYLLRTSQCLVHARNTRISLPRLYLVYGTDLPFQANPQVGAACSECRGKTGTPRRKYLRPGTVLRSYPRVIFHVKSSCQKTFLKKACCCSRCGQSNIVYDCRELTSSICREGRNKRGHVDPVSSSRHYWVSDVILAEYHGLDMWHDQIRLVSQREVVMEFQLEEDLQEDQENDGRIIWDYCKGRTFIRRRRRFTGAAEDPPFPMDRVMAPAAPGGDGIEVCVLSIATGEVDEPDPPCQQHMMLVTNELAYLGGGGRRRRKKNSRLFWQSRTLLRLSLQLFGPTGLKPSLKRGEYGAAPGNARREKRGIPPRKPAVQRNRQAQFPSAKIRGRLRRESNRNLRDCVSWIPEHFKYDHRIINRNFLIHVGYPVLLSPARGPPYFSSQGNRQSSVSFFLSRAAIILARRDLRPYFASYLFYPSRERGRAEMEEENMDANDDTIRLRVALMNNAKSRPIVNTTAVPDAADALLVEDAVLTDSTHSVCTERALARCWREVDELKNKRSSALNTDEHTTFATKKSKPDIEDAVGSEDDHEDSIDDDYGDSDSVEDDDYSLDTLALMQDSISSNDRYCLWQNERFGNLAPVSLSQFLTGRNGDEGASPLIAWCFKLGPFNPQLERAGPRCWACLGQLILCEVAWSDVMSELAETNEVQEGTRMIGQGFPRCTLLVMQGVLVYDCCNCLHTTDYENVYENGQQKAKSSIEPFLLAAIQVVEKRVQRWVTEKDCAQWTTSSVRGVVKFGSRRGGWQGWSGGGGGGVSAWLGALCLAVSLLTAPLVVALCRRKSTRLTAVLGGLVMALACLFTSFAVQMHQVIVRRTGYRFPAVSLPYVRMCESCRTMPLVGEFSWVLKTSMLTAAQTSPLHSPLNFTSADSPCQVQKASERCTDIRRNITTQYSGSCKVHVDMWLGRCGMAGAGSEKILSERAGEITDMHTDIGCSIEEDPATALQIHRSCRWQKMPSNLVPNVLSGRGRLPVLCEAGYHTTVKWGFNLLQERESISSQNFLDLSPYCQGCFYRKQWSAGIVGNGTPHHDTSHWEDVPLYNEASRSVSRLDMEMVDTGVSPVLVMSLDGAAATAVEVDLTLLDGCVYTHVPTVSNTDSQLRQNGYSGEQCCAVGVCYVFTKHGYGAHAATKTLWMMEEHVILLVAYPRNQAVLNANWTHVRSTMMQRRTRNTETSKGKTRRVQSPMGCMCTQIRAEERKKASQLSTLPCPRPGFNPRPDHSRIFACGNRAGRCRWSADFLGDNYPSVVRLHSGTAPYSPIFTLIGSHDLESSYPPLGHTSVPYRWNTQSVHICHRNTEVLDGHPLKYKPCPTLFKLEITGPPSAPTWYAEGTKTKLRIFFWPGVPVWDTLDGVPRRHNLYSPMVQQLWAWLVLGWVTTKDRQVAAVAHAKLEWPTKGRNKNSYGIVMGVGTGLVRETSSLMLGNYFKRRREFVEMVVQAGAGIGIALFSVFYKEAVG</sequence>
<proteinExistence type="predicted"/>
<accession>A0ABQ9IE63</accession>
<dbReference type="Proteomes" id="UP001159363">
    <property type="component" value="Chromosome 2"/>
</dbReference>
<feature type="transmembrane region" description="Helical" evidence="2">
    <location>
        <begin position="1047"/>
        <end position="1067"/>
    </location>
</feature>
<organism evidence="3 4">
    <name type="scientific">Dryococelus australis</name>
    <dbReference type="NCBI Taxonomy" id="614101"/>
    <lineage>
        <taxon>Eukaryota</taxon>
        <taxon>Metazoa</taxon>
        <taxon>Ecdysozoa</taxon>
        <taxon>Arthropoda</taxon>
        <taxon>Hexapoda</taxon>
        <taxon>Insecta</taxon>
        <taxon>Pterygota</taxon>
        <taxon>Neoptera</taxon>
        <taxon>Polyneoptera</taxon>
        <taxon>Phasmatodea</taxon>
        <taxon>Verophasmatodea</taxon>
        <taxon>Anareolatae</taxon>
        <taxon>Phasmatidae</taxon>
        <taxon>Eurycanthinae</taxon>
        <taxon>Dryococelus</taxon>
    </lineage>
</organism>
<feature type="region of interest" description="Disordered" evidence="1">
    <location>
        <begin position="772"/>
        <end position="806"/>
    </location>
</feature>
<name>A0ABQ9IE63_9NEOP</name>
<dbReference type="PANTHER" id="PTHR11360:SF93">
    <property type="entry name" value="MONOCARBOXYLATE TRANSPORTER 7-LIKE PROTEIN"/>
    <property type="match status" value="1"/>
</dbReference>
<reference evidence="3 4" key="1">
    <citation type="submission" date="2023-02" db="EMBL/GenBank/DDBJ databases">
        <title>LHISI_Scaffold_Assembly.</title>
        <authorList>
            <person name="Stuart O.P."/>
            <person name="Cleave R."/>
            <person name="Magrath M.J.L."/>
            <person name="Mikheyev A.S."/>
        </authorList>
    </citation>
    <scope>NUCLEOTIDE SEQUENCE [LARGE SCALE GENOMIC DNA]</scope>
    <source>
        <strain evidence="3">Daus_M_001</strain>
        <tissue evidence="3">Leg muscle</tissue>
    </source>
</reference>
<feature type="transmembrane region" description="Helical" evidence="2">
    <location>
        <begin position="1019"/>
        <end position="1040"/>
    </location>
</feature>
<feature type="transmembrane region" description="Helical" evidence="2">
    <location>
        <begin position="1693"/>
        <end position="1713"/>
    </location>
</feature>
<feature type="compositionally biased region" description="Acidic residues" evidence="1">
    <location>
        <begin position="784"/>
        <end position="806"/>
    </location>
</feature>
<comment type="caution">
    <text evidence="3">The sequence shown here is derived from an EMBL/GenBank/DDBJ whole genome shotgun (WGS) entry which is preliminary data.</text>
</comment>